<dbReference type="InterPro" id="IPR042202">
    <property type="entry name" value="Duffy-ag-bd_sf"/>
</dbReference>
<evidence type="ECO:0000256" key="1">
    <source>
        <dbReference type="SAM" id="MobiDB-lite"/>
    </source>
</evidence>
<dbReference type="Proteomes" id="UP000030699">
    <property type="component" value="Unassembled WGS sequence"/>
</dbReference>
<feature type="region of interest" description="Disordered" evidence="1">
    <location>
        <begin position="282"/>
        <end position="306"/>
    </location>
</feature>
<dbReference type="EMBL" id="KI925839">
    <property type="protein sequence ID" value="ETW45992.1"/>
    <property type="molecule type" value="Genomic_DNA"/>
</dbReference>
<reference evidence="4 5" key="2">
    <citation type="submission" date="2013-02" db="EMBL/GenBank/DDBJ databases">
        <title>The Genome Sequence of Plasmodium falciparum MaliPS096_E11.</title>
        <authorList>
            <consortium name="The Broad Institute Genome Sequencing Platform"/>
            <consortium name="The Broad Institute Genome Sequencing Center for Infectious Disease"/>
            <person name="Neafsey D."/>
            <person name="Cheeseman I."/>
            <person name="Volkman S."/>
            <person name="Adams J."/>
            <person name="Walker B."/>
            <person name="Young S.K."/>
            <person name="Zeng Q."/>
            <person name="Gargeya S."/>
            <person name="Fitzgerald M."/>
            <person name="Haas B."/>
            <person name="Abouelleil A."/>
            <person name="Alvarado L."/>
            <person name="Arachchi H.M."/>
            <person name="Berlin A.M."/>
            <person name="Chapman S.B."/>
            <person name="Dewar J."/>
            <person name="Goldberg J."/>
            <person name="Griggs A."/>
            <person name="Gujja S."/>
            <person name="Hansen M."/>
            <person name="Howarth C."/>
            <person name="Imamovic A."/>
            <person name="Larimer J."/>
            <person name="McCowan C."/>
            <person name="Murphy C."/>
            <person name="Neiman D."/>
            <person name="Pearson M."/>
            <person name="Priest M."/>
            <person name="Roberts A."/>
            <person name="Saif S."/>
            <person name="Shea T."/>
            <person name="Sisk P."/>
            <person name="Sykes S."/>
            <person name="Wortman J."/>
            <person name="Nusbaum C."/>
            <person name="Birren B."/>
        </authorList>
    </citation>
    <scope>NUCLEOTIDE SEQUENCE [LARGE SCALE GENOMIC DNA]</scope>
    <source>
        <strain evidence="4 5">MaliPS096_E11</strain>
    </source>
</reference>
<dbReference type="Pfam" id="PF05424">
    <property type="entry name" value="Duffy_binding"/>
    <property type="match status" value="1"/>
</dbReference>
<evidence type="ECO:0000313" key="5">
    <source>
        <dbReference type="Proteomes" id="UP000030699"/>
    </source>
</evidence>
<keyword evidence="2" id="KW-0732">Signal</keyword>
<feature type="region of interest" description="Disordered" evidence="1">
    <location>
        <begin position="119"/>
        <end position="143"/>
    </location>
</feature>
<dbReference type="InterPro" id="IPR008602">
    <property type="entry name" value="Duffy-antigen-binding"/>
</dbReference>
<dbReference type="Gene3D" id="1.20.1310.20">
    <property type="entry name" value="Duffy-antigen binding domain"/>
    <property type="match status" value="1"/>
</dbReference>
<feature type="non-terminal residue" evidence="4">
    <location>
        <position position="359"/>
    </location>
</feature>
<organism evidence="4 5">
    <name type="scientific">Plasmodium falciparum MaliPS096_E11</name>
    <dbReference type="NCBI Taxonomy" id="1036727"/>
    <lineage>
        <taxon>Eukaryota</taxon>
        <taxon>Sar</taxon>
        <taxon>Alveolata</taxon>
        <taxon>Apicomplexa</taxon>
        <taxon>Aconoidasida</taxon>
        <taxon>Haemosporida</taxon>
        <taxon>Plasmodiidae</taxon>
        <taxon>Plasmodium</taxon>
        <taxon>Plasmodium (Laverania)</taxon>
    </lineage>
</organism>
<feature type="signal peptide" evidence="2">
    <location>
        <begin position="1"/>
        <end position="18"/>
    </location>
</feature>
<proteinExistence type="predicted"/>
<name>A0A024WFX4_PLAFA</name>
<evidence type="ECO:0000256" key="2">
    <source>
        <dbReference type="SAM" id="SignalP"/>
    </source>
</evidence>
<dbReference type="Gene3D" id="1.20.58.830">
    <property type="match status" value="1"/>
</dbReference>
<feature type="compositionally biased region" description="Polar residues" evidence="1">
    <location>
        <begin position="286"/>
        <end position="306"/>
    </location>
</feature>
<feature type="chain" id="PRO_5001537006" description="Duffy-antigen binding domain-containing protein" evidence="2">
    <location>
        <begin position="19"/>
        <end position="359"/>
    </location>
</feature>
<feature type="domain" description="Duffy-antigen binding" evidence="3">
    <location>
        <begin position="51"/>
        <end position="239"/>
    </location>
</feature>
<evidence type="ECO:0000259" key="3">
    <source>
        <dbReference type="Pfam" id="PF05424"/>
    </source>
</evidence>
<dbReference type="SUPFAM" id="SSF140924">
    <property type="entry name" value="Duffy binding domain-like"/>
    <property type="match status" value="1"/>
</dbReference>
<dbReference type="GO" id="GO:0046789">
    <property type="term" value="F:host cell surface receptor binding"/>
    <property type="evidence" value="ECO:0007669"/>
    <property type="project" value="InterPro"/>
</dbReference>
<dbReference type="GO" id="GO:0016020">
    <property type="term" value="C:membrane"/>
    <property type="evidence" value="ECO:0007669"/>
    <property type="project" value="InterPro"/>
</dbReference>
<feature type="region of interest" description="Disordered" evidence="1">
    <location>
        <begin position="30"/>
        <end position="49"/>
    </location>
</feature>
<protein>
    <recommendedName>
        <fullName evidence="3">Duffy-antigen binding domain-containing protein</fullName>
    </recommendedName>
</protein>
<gene>
    <name evidence="4" type="ORF">PFMALIP_05943</name>
</gene>
<accession>A0A024WFX4</accession>
<sequence length="359" mass="40244">MCLQTALLLKMPVQPTTGGVVTATGGVVTTTGDATTPSSAKSGATTGSGSICVPPRRRKLYIHDIQSLGVEVDKAPSQEDLLKWFVESAAVETFFLWHKFKEQWRLQKAAELQRQAENAGLPLPRAQKVSPEDEAQKQLNGGKIPPDFLRQMFYTLGDYRDICVGEKTMIEVLKASGDNNIETINNKIKEILNRDNKKTVSGQEPSDEQRKSWWEKHGKDIWEGMIYALTYNTDSGAKDKPPEHLEDVEKAFFGTQNGKPVTPVTNTSTYKTQYEYETVELKEDNTSSAMSTSPRTIQNPSSTSENKPTLLTQFVKLPPFFRWLHEWGSDFCGKRARMLEKIKGDCEVEESSGGSRRRD</sequence>
<reference evidence="4 5" key="1">
    <citation type="submission" date="2013-02" db="EMBL/GenBank/DDBJ databases">
        <title>The Genome Annotation of Plasmodium falciparum MaliPS096_E11.</title>
        <authorList>
            <consortium name="The Broad Institute Genome Sequencing Platform"/>
            <consortium name="The Broad Institute Genome Sequencing Center for Infectious Disease"/>
            <person name="Neafsey D."/>
            <person name="Hoffman S."/>
            <person name="Volkman S."/>
            <person name="Rosenthal P."/>
            <person name="Walker B."/>
            <person name="Young S.K."/>
            <person name="Zeng Q."/>
            <person name="Gargeya S."/>
            <person name="Fitzgerald M."/>
            <person name="Haas B."/>
            <person name="Abouelleil A."/>
            <person name="Allen A.W."/>
            <person name="Alvarado L."/>
            <person name="Arachchi H.M."/>
            <person name="Berlin A.M."/>
            <person name="Chapman S.B."/>
            <person name="Gainer-Dewar J."/>
            <person name="Goldberg J."/>
            <person name="Griggs A."/>
            <person name="Gujja S."/>
            <person name="Hansen M."/>
            <person name="Howarth C."/>
            <person name="Imamovic A."/>
            <person name="Ireland A."/>
            <person name="Larimer J."/>
            <person name="McCowan C."/>
            <person name="Murphy C."/>
            <person name="Pearson M."/>
            <person name="Poon T.W."/>
            <person name="Priest M."/>
            <person name="Roberts A."/>
            <person name="Saif S."/>
            <person name="Shea T."/>
            <person name="Sisk P."/>
            <person name="Sykes S."/>
            <person name="Wortman J."/>
            <person name="Nusbaum C."/>
            <person name="Birren B."/>
        </authorList>
    </citation>
    <scope>NUCLEOTIDE SEQUENCE [LARGE SCALE GENOMIC DNA]</scope>
    <source>
        <strain evidence="4 5">MaliPS096_E11</strain>
    </source>
</reference>
<evidence type="ECO:0000313" key="4">
    <source>
        <dbReference type="EMBL" id="ETW45992.1"/>
    </source>
</evidence>
<dbReference type="AlphaFoldDB" id="A0A024WFX4"/>